<name>A0A498KBG0_MALDO</name>
<feature type="compositionally biased region" description="Polar residues" evidence="1">
    <location>
        <begin position="134"/>
        <end position="151"/>
    </location>
</feature>
<feature type="compositionally biased region" description="Basic and acidic residues" evidence="1">
    <location>
        <begin position="152"/>
        <end position="161"/>
    </location>
</feature>
<evidence type="ECO:0000313" key="3">
    <source>
        <dbReference type="Proteomes" id="UP000290289"/>
    </source>
</evidence>
<dbReference type="AlphaFoldDB" id="A0A498KBG0"/>
<feature type="region of interest" description="Disordered" evidence="1">
    <location>
        <begin position="131"/>
        <end position="161"/>
    </location>
</feature>
<comment type="caution">
    <text evidence="2">The sequence shown here is derived from an EMBL/GenBank/DDBJ whole genome shotgun (WGS) entry which is preliminary data.</text>
</comment>
<gene>
    <name evidence="2" type="ORF">DVH24_003807</name>
</gene>
<evidence type="ECO:0000313" key="2">
    <source>
        <dbReference type="EMBL" id="RXI03155.1"/>
    </source>
</evidence>
<sequence>MQVERKPIKEAYEKEMEKYIDEATLEEMKMSNNKADLINAQDELEQKLKVKVESKQDLHELEFEAFCVAHRKPIKEEYTEGYNLEYLLGYTRRDHLGGYDIHKIYEEIKNTNFLMLEDLLNEILDLEAKREGKCSSSDDPVSNVPTDPSTSAREKGVGKRD</sequence>
<accession>A0A498KBG0</accession>
<keyword evidence="3" id="KW-1185">Reference proteome</keyword>
<protein>
    <submittedName>
        <fullName evidence="2">Uncharacterized protein</fullName>
    </submittedName>
</protein>
<organism evidence="2 3">
    <name type="scientific">Malus domestica</name>
    <name type="common">Apple</name>
    <name type="synonym">Pyrus malus</name>
    <dbReference type="NCBI Taxonomy" id="3750"/>
    <lineage>
        <taxon>Eukaryota</taxon>
        <taxon>Viridiplantae</taxon>
        <taxon>Streptophyta</taxon>
        <taxon>Embryophyta</taxon>
        <taxon>Tracheophyta</taxon>
        <taxon>Spermatophyta</taxon>
        <taxon>Magnoliopsida</taxon>
        <taxon>eudicotyledons</taxon>
        <taxon>Gunneridae</taxon>
        <taxon>Pentapetalae</taxon>
        <taxon>rosids</taxon>
        <taxon>fabids</taxon>
        <taxon>Rosales</taxon>
        <taxon>Rosaceae</taxon>
        <taxon>Amygdaloideae</taxon>
        <taxon>Maleae</taxon>
        <taxon>Malus</taxon>
    </lineage>
</organism>
<dbReference type="Proteomes" id="UP000290289">
    <property type="component" value="Chromosome 3"/>
</dbReference>
<dbReference type="EMBL" id="RDQH01000329">
    <property type="protein sequence ID" value="RXI03155.1"/>
    <property type="molecule type" value="Genomic_DNA"/>
</dbReference>
<proteinExistence type="predicted"/>
<evidence type="ECO:0000256" key="1">
    <source>
        <dbReference type="SAM" id="MobiDB-lite"/>
    </source>
</evidence>
<reference evidence="2 3" key="1">
    <citation type="submission" date="2018-10" db="EMBL/GenBank/DDBJ databases">
        <title>A high-quality apple genome assembly.</title>
        <authorList>
            <person name="Hu J."/>
        </authorList>
    </citation>
    <scope>NUCLEOTIDE SEQUENCE [LARGE SCALE GENOMIC DNA]</scope>
    <source>
        <strain evidence="3">cv. HFTH1</strain>
        <tissue evidence="2">Young leaf</tissue>
    </source>
</reference>